<feature type="region of interest" description="Disordered" evidence="3">
    <location>
        <begin position="246"/>
        <end position="282"/>
    </location>
</feature>
<evidence type="ECO:0000313" key="5">
    <source>
        <dbReference type="EMBL" id="KAL0387069.1"/>
    </source>
</evidence>
<organism evidence="5">
    <name type="scientific">Sesamum radiatum</name>
    <name type="common">Black benniseed</name>
    <dbReference type="NCBI Taxonomy" id="300843"/>
    <lineage>
        <taxon>Eukaryota</taxon>
        <taxon>Viridiplantae</taxon>
        <taxon>Streptophyta</taxon>
        <taxon>Embryophyta</taxon>
        <taxon>Tracheophyta</taxon>
        <taxon>Spermatophyta</taxon>
        <taxon>Magnoliopsida</taxon>
        <taxon>eudicotyledons</taxon>
        <taxon>Gunneridae</taxon>
        <taxon>Pentapetalae</taxon>
        <taxon>asterids</taxon>
        <taxon>lamiids</taxon>
        <taxon>Lamiales</taxon>
        <taxon>Pedaliaceae</taxon>
        <taxon>Sesamum</taxon>
    </lineage>
</organism>
<feature type="compositionally biased region" description="Low complexity" evidence="3">
    <location>
        <begin position="253"/>
        <end position="263"/>
    </location>
</feature>
<evidence type="ECO:0000256" key="3">
    <source>
        <dbReference type="SAM" id="MobiDB-lite"/>
    </source>
</evidence>
<dbReference type="Pfam" id="PF03000">
    <property type="entry name" value="NPH3"/>
    <property type="match status" value="1"/>
</dbReference>
<comment type="caution">
    <text evidence="5">The sequence shown here is derived from an EMBL/GenBank/DDBJ whole genome shotgun (WGS) entry which is preliminary data.</text>
</comment>
<proteinExistence type="inferred from homology"/>
<protein>
    <submittedName>
        <fullName evidence="5">BTB/POZ domain-containing protein NPY2</fullName>
    </submittedName>
</protein>
<accession>A0AAW2S3U7</accession>
<evidence type="ECO:0000259" key="4">
    <source>
        <dbReference type="PROSITE" id="PS51649"/>
    </source>
</evidence>
<comment type="similarity">
    <text evidence="2">Belongs to the NPH3 family.</text>
</comment>
<gene>
    <name evidence="5" type="ORF">Sradi_2588700</name>
</gene>
<keyword evidence="1" id="KW-0833">Ubl conjugation pathway</keyword>
<feature type="compositionally biased region" description="Basic residues" evidence="3">
    <location>
        <begin position="273"/>
        <end position="282"/>
    </location>
</feature>
<dbReference type="AlphaFoldDB" id="A0AAW2S3U7"/>
<dbReference type="PROSITE" id="PS51649">
    <property type="entry name" value="NPH3"/>
    <property type="match status" value="1"/>
</dbReference>
<dbReference type="InterPro" id="IPR027356">
    <property type="entry name" value="NPH3_dom"/>
</dbReference>
<sequence>MYDAVLVQKMLEEYITQDRNAQTQMENGDEIEEIGTPGILSEASKLMVAKLIDGYLAEIAKDPNLPLSMFVGIVEMVSSFPRPNPSSGELIGLFSCRSIQGSTRARRREYAADGLQEALSRRLHARCTKRETSSTCRCSVLFFEQARAATSSGCSTPDLAKAVKDLNCGSYRSSRSATANADEDWDAIASAEELRTLRGELAALRLGNGDRSSAENRMSNADKTAVGKMKGLIMSKKMLSKIWSNKVGQAENSGSDSSDSLGSTNHDDVKCTPPRKGRHSVS</sequence>
<name>A0AAW2S3U7_SESRA</name>
<reference evidence="5" key="2">
    <citation type="journal article" date="2024" name="Plant">
        <title>Genomic evolution and insights into agronomic trait innovations of Sesamum species.</title>
        <authorList>
            <person name="Miao H."/>
            <person name="Wang L."/>
            <person name="Qu L."/>
            <person name="Liu H."/>
            <person name="Sun Y."/>
            <person name="Le M."/>
            <person name="Wang Q."/>
            <person name="Wei S."/>
            <person name="Zheng Y."/>
            <person name="Lin W."/>
            <person name="Duan Y."/>
            <person name="Cao H."/>
            <person name="Xiong S."/>
            <person name="Wang X."/>
            <person name="Wei L."/>
            <person name="Li C."/>
            <person name="Ma Q."/>
            <person name="Ju M."/>
            <person name="Zhao R."/>
            <person name="Li G."/>
            <person name="Mu C."/>
            <person name="Tian Q."/>
            <person name="Mei H."/>
            <person name="Zhang T."/>
            <person name="Gao T."/>
            <person name="Zhang H."/>
        </authorList>
    </citation>
    <scope>NUCLEOTIDE SEQUENCE</scope>
    <source>
        <strain evidence="5">G02</strain>
    </source>
</reference>
<evidence type="ECO:0000256" key="1">
    <source>
        <dbReference type="ARBA" id="ARBA00022786"/>
    </source>
</evidence>
<dbReference type="InterPro" id="IPR043454">
    <property type="entry name" value="NPH3/RPT2-like"/>
</dbReference>
<feature type="domain" description="NPH3" evidence="4">
    <location>
        <begin position="1"/>
        <end position="147"/>
    </location>
</feature>
<dbReference type="EMBL" id="JACGWJ010000011">
    <property type="protein sequence ID" value="KAL0387069.1"/>
    <property type="molecule type" value="Genomic_DNA"/>
</dbReference>
<reference evidence="5" key="1">
    <citation type="submission" date="2020-06" db="EMBL/GenBank/DDBJ databases">
        <authorList>
            <person name="Li T."/>
            <person name="Hu X."/>
            <person name="Zhang T."/>
            <person name="Song X."/>
            <person name="Zhang H."/>
            <person name="Dai N."/>
            <person name="Sheng W."/>
            <person name="Hou X."/>
            <person name="Wei L."/>
        </authorList>
    </citation>
    <scope>NUCLEOTIDE SEQUENCE</scope>
    <source>
        <strain evidence="5">G02</strain>
        <tissue evidence="5">Leaf</tissue>
    </source>
</reference>
<evidence type="ECO:0000256" key="2">
    <source>
        <dbReference type="PROSITE-ProRule" id="PRU00982"/>
    </source>
</evidence>
<dbReference type="PANTHER" id="PTHR32370">
    <property type="entry name" value="OS12G0117600 PROTEIN"/>
    <property type="match status" value="1"/>
</dbReference>